<name>A0A6T9XW57_ALTMA</name>
<sequence>MKRTFITVITVSLILSSNYTNGKTIKSPECEFIGHWIFSKTETIASFENSEMTEEEVHKFSSILKAQEIVISDSLYSVYPDRGKPIRTPFSLIAPPDDKGCFMLQFENTRIPLDIQKHTFCIRAGKLLLPAPKGAKEVYNRKL</sequence>
<organism evidence="1 2">
    <name type="scientific">Alteromonas macleodii</name>
    <name type="common">Pseudoalteromonas macleodii</name>
    <dbReference type="NCBI Taxonomy" id="28108"/>
    <lineage>
        <taxon>Bacteria</taxon>
        <taxon>Pseudomonadati</taxon>
        <taxon>Pseudomonadota</taxon>
        <taxon>Gammaproteobacteria</taxon>
        <taxon>Alteromonadales</taxon>
        <taxon>Alteromonadaceae</taxon>
        <taxon>Alteromonas/Salinimonas group</taxon>
        <taxon>Alteromonas</taxon>
    </lineage>
</organism>
<gene>
    <name evidence="1" type="ORF">ALFOR1_20018</name>
</gene>
<evidence type="ECO:0000313" key="1">
    <source>
        <dbReference type="EMBL" id="CAB9492587.1"/>
    </source>
</evidence>
<protein>
    <submittedName>
        <fullName evidence="1">Uncharacterized protein</fullName>
    </submittedName>
</protein>
<dbReference type="EMBL" id="LR812090">
    <property type="protein sequence ID" value="CAB9492587.1"/>
    <property type="molecule type" value="Genomic_DNA"/>
</dbReference>
<proteinExistence type="predicted"/>
<reference evidence="1 2" key="1">
    <citation type="submission" date="2020-06" db="EMBL/GenBank/DDBJ databases">
        <authorList>
            <person name="Duchaud E."/>
        </authorList>
    </citation>
    <scope>NUCLEOTIDE SEQUENCE [LARGE SCALE GENOMIC DNA]</scope>
    <source>
        <strain evidence="1">Alteromonas fortis</strain>
    </source>
</reference>
<dbReference type="AlphaFoldDB" id="A0A6T9XW57"/>
<dbReference type="RefSeq" id="WP_179982273.1">
    <property type="nucleotide sequence ID" value="NZ_LR812090.1"/>
</dbReference>
<evidence type="ECO:0000313" key="2">
    <source>
        <dbReference type="Proteomes" id="UP000509458"/>
    </source>
</evidence>
<dbReference type="Proteomes" id="UP000509458">
    <property type="component" value="Chromosome"/>
</dbReference>
<accession>A0A6T9XW57</accession>